<evidence type="ECO:0000256" key="1">
    <source>
        <dbReference type="SAM" id="Phobius"/>
    </source>
</evidence>
<organism evidence="2 3">
    <name type="scientific">Paenibacillus zeirhizosphaerae</name>
    <dbReference type="NCBI Taxonomy" id="2987519"/>
    <lineage>
        <taxon>Bacteria</taxon>
        <taxon>Bacillati</taxon>
        <taxon>Bacillota</taxon>
        <taxon>Bacilli</taxon>
        <taxon>Bacillales</taxon>
        <taxon>Paenibacillaceae</taxon>
        <taxon>Paenibacillus</taxon>
    </lineage>
</organism>
<feature type="transmembrane region" description="Helical" evidence="1">
    <location>
        <begin position="94"/>
        <end position="113"/>
    </location>
</feature>
<accession>A0ABT9FMP1</accession>
<dbReference type="Proteomes" id="UP001241848">
    <property type="component" value="Unassembled WGS sequence"/>
</dbReference>
<keyword evidence="1" id="KW-1133">Transmembrane helix</keyword>
<gene>
    <name evidence="2" type="ORF">OIN60_04235</name>
</gene>
<keyword evidence="1" id="KW-0812">Transmembrane</keyword>
<name>A0ABT9FMP1_9BACL</name>
<evidence type="ECO:0000313" key="3">
    <source>
        <dbReference type="Proteomes" id="UP001241848"/>
    </source>
</evidence>
<keyword evidence="1" id="KW-0472">Membrane</keyword>
<sequence>MRNMNNTQPKLPWRMAIGHYALNKLACGGLAFSLLSLLSLLVPLLPAVPSALSEQAYSNDWPTQLWAYGLGLPTALAADVAVELLFVPDKRKQAALYFTTGFGLFLILAYFSVPRLTGITAADIYAGIIVAAIYMTCRKRWMRESFVPIMLAFVLPLICMIITHQ</sequence>
<dbReference type="RefSeq" id="WP_305753627.1">
    <property type="nucleotide sequence ID" value="NZ_JAPCKK010000010.1"/>
</dbReference>
<keyword evidence="3" id="KW-1185">Reference proteome</keyword>
<feature type="transmembrane region" description="Helical" evidence="1">
    <location>
        <begin position="21"/>
        <end position="45"/>
    </location>
</feature>
<comment type="caution">
    <text evidence="2">The sequence shown here is derived from an EMBL/GenBank/DDBJ whole genome shotgun (WGS) entry which is preliminary data.</text>
</comment>
<reference evidence="2 3" key="1">
    <citation type="submission" date="2022-10" db="EMBL/GenBank/DDBJ databases">
        <title>Paenibacillus description and whole genome data of maize root bacterial community.</title>
        <authorList>
            <person name="Marton D."/>
            <person name="Farkas M."/>
            <person name="Cserhati M."/>
        </authorList>
    </citation>
    <scope>NUCLEOTIDE SEQUENCE [LARGE SCALE GENOMIC DNA]</scope>
    <source>
        <strain evidence="2 3">P96</strain>
    </source>
</reference>
<proteinExistence type="predicted"/>
<feature type="transmembrane region" description="Helical" evidence="1">
    <location>
        <begin position="119"/>
        <end position="137"/>
    </location>
</feature>
<protein>
    <submittedName>
        <fullName evidence="2">Uncharacterized protein</fullName>
    </submittedName>
</protein>
<feature type="transmembrane region" description="Helical" evidence="1">
    <location>
        <begin position="146"/>
        <end position="164"/>
    </location>
</feature>
<evidence type="ECO:0000313" key="2">
    <source>
        <dbReference type="EMBL" id="MDP4095995.1"/>
    </source>
</evidence>
<feature type="transmembrane region" description="Helical" evidence="1">
    <location>
        <begin position="65"/>
        <end position="87"/>
    </location>
</feature>
<dbReference type="EMBL" id="JAPCKK010000010">
    <property type="protein sequence ID" value="MDP4095995.1"/>
    <property type="molecule type" value="Genomic_DNA"/>
</dbReference>